<keyword evidence="3" id="KW-0472">Membrane</keyword>
<dbReference type="EMBL" id="MCFA01000140">
    <property type="protein sequence ID" value="ORY04028.1"/>
    <property type="molecule type" value="Genomic_DNA"/>
</dbReference>
<dbReference type="AlphaFoldDB" id="A0A1Y1Z161"/>
<protein>
    <submittedName>
        <fullName evidence="4">Uncharacterized protein</fullName>
    </submittedName>
</protein>
<evidence type="ECO:0000313" key="5">
    <source>
        <dbReference type="Proteomes" id="UP000193144"/>
    </source>
</evidence>
<keyword evidence="1" id="KW-0175">Coiled coil</keyword>
<feature type="compositionally biased region" description="Low complexity" evidence="2">
    <location>
        <begin position="23"/>
        <end position="39"/>
    </location>
</feature>
<evidence type="ECO:0000256" key="1">
    <source>
        <dbReference type="SAM" id="Coils"/>
    </source>
</evidence>
<reference evidence="4 5" key="1">
    <citation type="submission" date="2016-07" db="EMBL/GenBank/DDBJ databases">
        <title>Pervasive Adenine N6-methylation of Active Genes in Fungi.</title>
        <authorList>
            <consortium name="DOE Joint Genome Institute"/>
            <person name="Mondo S.J."/>
            <person name="Dannebaum R.O."/>
            <person name="Kuo R.C."/>
            <person name="Labutti K."/>
            <person name="Haridas S."/>
            <person name="Kuo A."/>
            <person name="Salamov A."/>
            <person name="Ahrendt S.R."/>
            <person name="Lipzen A."/>
            <person name="Sullivan W."/>
            <person name="Andreopoulos W.B."/>
            <person name="Clum A."/>
            <person name="Lindquist E."/>
            <person name="Daum C."/>
            <person name="Ramamoorthy G.K."/>
            <person name="Gryganskyi A."/>
            <person name="Culley D."/>
            <person name="Magnuson J.K."/>
            <person name="James T.Y."/>
            <person name="O'Malley M.A."/>
            <person name="Stajich J.E."/>
            <person name="Spatafora J.W."/>
            <person name="Visel A."/>
            <person name="Grigoriev I.V."/>
        </authorList>
    </citation>
    <scope>NUCLEOTIDE SEQUENCE [LARGE SCALE GENOMIC DNA]</scope>
    <source>
        <strain evidence="4 5">CBS 115471</strain>
    </source>
</reference>
<proteinExistence type="predicted"/>
<gene>
    <name evidence="4" type="ORF">BCR34DRAFT_605026</name>
</gene>
<organism evidence="4 5">
    <name type="scientific">Clohesyomyces aquaticus</name>
    <dbReference type="NCBI Taxonomy" id="1231657"/>
    <lineage>
        <taxon>Eukaryota</taxon>
        <taxon>Fungi</taxon>
        <taxon>Dikarya</taxon>
        <taxon>Ascomycota</taxon>
        <taxon>Pezizomycotina</taxon>
        <taxon>Dothideomycetes</taxon>
        <taxon>Pleosporomycetidae</taxon>
        <taxon>Pleosporales</taxon>
        <taxon>Lindgomycetaceae</taxon>
        <taxon>Clohesyomyces</taxon>
    </lineage>
</organism>
<feature type="compositionally biased region" description="Basic residues" evidence="2">
    <location>
        <begin position="40"/>
        <end position="65"/>
    </location>
</feature>
<feature type="compositionally biased region" description="Basic and acidic residues" evidence="2">
    <location>
        <begin position="126"/>
        <end position="142"/>
    </location>
</feature>
<name>A0A1Y1Z161_9PLEO</name>
<dbReference type="Proteomes" id="UP000193144">
    <property type="component" value="Unassembled WGS sequence"/>
</dbReference>
<keyword evidence="3" id="KW-1133">Transmembrane helix</keyword>
<keyword evidence="5" id="KW-1185">Reference proteome</keyword>
<dbReference type="OrthoDB" id="5419542at2759"/>
<keyword evidence="3" id="KW-0812">Transmembrane</keyword>
<accession>A0A1Y1Z161</accession>
<dbReference type="STRING" id="1231657.A0A1Y1Z161"/>
<comment type="caution">
    <text evidence="4">The sequence shown here is derived from an EMBL/GenBank/DDBJ whole genome shotgun (WGS) entry which is preliminary data.</text>
</comment>
<evidence type="ECO:0000256" key="2">
    <source>
        <dbReference type="SAM" id="MobiDB-lite"/>
    </source>
</evidence>
<feature type="region of interest" description="Disordered" evidence="2">
    <location>
        <begin position="322"/>
        <end position="351"/>
    </location>
</feature>
<feature type="transmembrane region" description="Helical" evidence="3">
    <location>
        <begin position="270"/>
        <end position="288"/>
    </location>
</feature>
<sequence>MESFNAHYRPNRTQPLRPNVFETTSPPRISTDPSSSSSSKRSHLRGLHHHPHRHHHHHHHHHSRHTKDAVQSAVQLHPPTSFGDLLKQASRSSHHSPAHSIPESRPVITVRPDVNPDPQTSVRPADVTKERERVKAGADELRSSLQSLSDQSLKTSRRLDDTYYSVLEKVSVLRQTIGSLQELSGLTKELHENFQADTEELVEDVKSQLEGLDNFDSQQRQVEMLEERIQAGRTKAVALNERLTDARKRVDARAKLEAEWEVQTSRRLRMLWGILGSIAVLVVTLILFQQLRPMHPGNTKMAPDFRSRSDLVDSSLPKHAKEALINTSPAKSIPRVSSPFYKPVSPSDDDPRLHVFDEL</sequence>
<evidence type="ECO:0000256" key="3">
    <source>
        <dbReference type="SAM" id="Phobius"/>
    </source>
</evidence>
<feature type="coiled-coil region" evidence="1">
    <location>
        <begin position="215"/>
        <end position="242"/>
    </location>
</feature>
<evidence type="ECO:0000313" key="4">
    <source>
        <dbReference type="EMBL" id="ORY04028.1"/>
    </source>
</evidence>
<feature type="region of interest" description="Disordered" evidence="2">
    <location>
        <begin position="1"/>
        <end position="147"/>
    </location>
</feature>